<dbReference type="AlphaFoldDB" id="A0A1N7NYZ0"/>
<dbReference type="SUPFAM" id="SSF53474">
    <property type="entry name" value="alpha/beta-Hydrolases"/>
    <property type="match status" value="1"/>
</dbReference>
<dbReference type="InterPro" id="IPR001375">
    <property type="entry name" value="Peptidase_S9_cat"/>
</dbReference>
<feature type="domain" description="Peptidase S9 prolyl oligopeptidase catalytic" evidence="2">
    <location>
        <begin position="690"/>
        <end position="860"/>
    </location>
</feature>
<proteinExistence type="predicted"/>
<dbReference type="PANTHER" id="PTHR11731:SF193">
    <property type="entry name" value="DIPEPTIDYL PEPTIDASE 9"/>
    <property type="match status" value="1"/>
</dbReference>
<dbReference type="InterPro" id="IPR050278">
    <property type="entry name" value="Serine_Prot_S9B/DPPIV"/>
</dbReference>
<evidence type="ECO:0000313" key="4">
    <source>
        <dbReference type="Proteomes" id="UP000186917"/>
    </source>
</evidence>
<name>A0A1N7NYZ0_9BACT</name>
<dbReference type="STRING" id="477680.SAMN05421788_10334"/>
<dbReference type="GO" id="GO:0008239">
    <property type="term" value="F:dipeptidyl-peptidase activity"/>
    <property type="evidence" value="ECO:0007669"/>
    <property type="project" value="TreeGrafter"/>
</dbReference>
<dbReference type="Proteomes" id="UP000186917">
    <property type="component" value="Unassembled WGS sequence"/>
</dbReference>
<sequence>MKTRFMLLAPALLACLLSLAQKPVLDSAVWEKWPDLNYVNINDNGSFISYTVSEPMLQKTTWVLQSTEANWKRVFETEKPIGSGFAGNNKLVFFNSSRESIGVMDLDSKNITYIPGAVSFADITLTKNGTLLLLNKQQHLLQVKDLVSGKEFSKGHVETYQLSEDGKNILVKYDSLMSEVALFPLALIRLADAHTWPISSGDYSSAILGRFIWNATEQKLAFIARATNGMYTVVYADLLSNKLTYLKAGASVIPDGYVVDELRQWNASGSGLLVTLQKKEGKSSEKKGVAVDIWSFADAKLQSRLQSEPTAKERYAAIWWMDSNKVMQLENANTRLWEVKGDYALMIYSERGVDVSEIYWNPYRLKDIYVINLNTGNQTVIQRKTESRFKLSAGGKYVISYDAAVGHFFCYTTHTGGRVNVTTAIKTNWNQYGDEEPGSKMRTLDAVAWLDNDSGVLLYDQCDIWQVDPAGKKAPVNVTNYYGKKHNMCFRFMTKQEDGVVLRADTSLILCAFNRNNKENGFFRKKLSELGDPALLTMQPKMFCVIDNPTFIVTYPMRAARADAFVVTRQSATEYPNLYFTRDFITFRQLTTLEPEKAFNWMTAELLTVKGVDGANGQAVMYKPENFDSSKKYPVIFFYYEKKSNELHLYHRVDKCTGDINIPIFVSNGYVVVTPDIHYKIGEVSKSAVDWVTSCAKMVSGYSWIDKTRMGITGHSFGGYETNCLVTHSNMFRAACAAAGMCDLMMEYGGLWFNGSSKQEYYDLRRGGLGKPFWEDKQAFIQNSPIYEVKNVATPMLLVHNKNDKAVPFAQSVSFFTALRRLGKPVWMLQYDGEGHSILGKPAMDFTIRLFQFFDHYLKEKPAPLWMTMK</sequence>
<evidence type="ECO:0000313" key="3">
    <source>
        <dbReference type="EMBL" id="SIT03498.1"/>
    </source>
</evidence>
<protein>
    <submittedName>
        <fullName evidence="3">Prolyl oligopeptidase family protein</fullName>
    </submittedName>
</protein>
<keyword evidence="1" id="KW-0732">Signal</keyword>
<evidence type="ECO:0000256" key="1">
    <source>
        <dbReference type="SAM" id="SignalP"/>
    </source>
</evidence>
<keyword evidence="4" id="KW-1185">Reference proteome</keyword>
<dbReference type="OrthoDB" id="9812921at2"/>
<dbReference type="Pfam" id="PF00326">
    <property type="entry name" value="Peptidase_S9"/>
    <property type="match status" value="1"/>
</dbReference>
<dbReference type="InterPro" id="IPR029058">
    <property type="entry name" value="AB_hydrolase_fold"/>
</dbReference>
<dbReference type="PANTHER" id="PTHR11731">
    <property type="entry name" value="PROTEASE FAMILY S9B,C DIPEPTIDYL-PEPTIDASE IV-RELATED"/>
    <property type="match status" value="1"/>
</dbReference>
<feature type="signal peptide" evidence="1">
    <location>
        <begin position="1"/>
        <end position="20"/>
    </location>
</feature>
<reference evidence="4" key="1">
    <citation type="submission" date="2017-01" db="EMBL/GenBank/DDBJ databases">
        <authorList>
            <person name="Varghese N."/>
            <person name="Submissions S."/>
        </authorList>
    </citation>
    <scope>NUCLEOTIDE SEQUENCE [LARGE SCALE GENOMIC DNA]</scope>
    <source>
        <strain evidence="4">DSM 21054</strain>
    </source>
</reference>
<dbReference type="EMBL" id="FTOR01000003">
    <property type="protein sequence ID" value="SIT03498.1"/>
    <property type="molecule type" value="Genomic_DNA"/>
</dbReference>
<dbReference type="SUPFAM" id="SSF82171">
    <property type="entry name" value="DPP6 N-terminal domain-like"/>
    <property type="match status" value="2"/>
</dbReference>
<dbReference type="PROSITE" id="PS51257">
    <property type="entry name" value="PROKAR_LIPOPROTEIN"/>
    <property type="match status" value="1"/>
</dbReference>
<feature type="chain" id="PRO_5012885013" evidence="1">
    <location>
        <begin position="21"/>
        <end position="870"/>
    </location>
</feature>
<dbReference type="Gene3D" id="3.40.50.1820">
    <property type="entry name" value="alpha/beta hydrolase"/>
    <property type="match status" value="1"/>
</dbReference>
<dbReference type="GO" id="GO:0008236">
    <property type="term" value="F:serine-type peptidase activity"/>
    <property type="evidence" value="ECO:0007669"/>
    <property type="project" value="InterPro"/>
</dbReference>
<evidence type="ECO:0000259" key="2">
    <source>
        <dbReference type="Pfam" id="PF00326"/>
    </source>
</evidence>
<organism evidence="3 4">
    <name type="scientific">Filimonas lacunae</name>
    <dbReference type="NCBI Taxonomy" id="477680"/>
    <lineage>
        <taxon>Bacteria</taxon>
        <taxon>Pseudomonadati</taxon>
        <taxon>Bacteroidota</taxon>
        <taxon>Chitinophagia</taxon>
        <taxon>Chitinophagales</taxon>
        <taxon>Chitinophagaceae</taxon>
        <taxon>Filimonas</taxon>
    </lineage>
</organism>
<gene>
    <name evidence="3" type="ORF">SAMN05421788_10334</name>
</gene>
<accession>A0A1N7NYZ0</accession>
<dbReference type="GO" id="GO:0006508">
    <property type="term" value="P:proteolysis"/>
    <property type="evidence" value="ECO:0007669"/>
    <property type="project" value="InterPro"/>
</dbReference>